<dbReference type="SUPFAM" id="SSF53474">
    <property type="entry name" value="alpha/beta-Hydrolases"/>
    <property type="match status" value="1"/>
</dbReference>
<keyword evidence="2" id="KW-0808">Transferase</keyword>
<dbReference type="GO" id="GO:0006629">
    <property type="term" value="P:lipid metabolic process"/>
    <property type="evidence" value="ECO:0007669"/>
    <property type="project" value="InterPro"/>
</dbReference>
<reference evidence="2" key="1">
    <citation type="submission" date="2022-08" db="EMBL/GenBank/DDBJ databases">
        <title>Novel sulphate-reducing endosymbionts in the free-living metamonad Anaeramoeba.</title>
        <authorList>
            <person name="Jerlstrom-Hultqvist J."/>
            <person name="Cepicka I."/>
            <person name="Gallot-Lavallee L."/>
            <person name="Salas-Leiva D."/>
            <person name="Curtis B.A."/>
            <person name="Zahonova K."/>
            <person name="Pipaliya S."/>
            <person name="Dacks J."/>
            <person name="Roger A.J."/>
        </authorList>
    </citation>
    <scope>NUCLEOTIDE SEQUENCE</scope>
    <source>
        <strain evidence="2">Busselton2</strain>
    </source>
</reference>
<accession>A0AAV7ZZG3</accession>
<dbReference type="Gene3D" id="3.40.50.1820">
    <property type="entry name" value="alpha/beta hydrolase"/>
    <property type="match status" value="1"/>
</dbReference>
<dbReference type="Proteomes" id="UP001146793">
    <property type="component" value="Unassembled WGS sequence"/>
</dbReference>
<dbReference type="InterPro" id="IPR029058">
    <property type="entry name" value="AB_hydrolase_fold"/>
</dbReference>
<protein>
    <submittedName>
        <fullName evidence="2">Phosphatidylcholine-sterol acyltransferase</fullName>
    </submittedName>
</protein>
<name>A0AAV7ZZG3_9EUKA</name>
<dbReference type="AlphaFoldDB" id="A0AAV7ZZG3"/>
<sequence>MLFINKIILLLSLILLITNHSSNKVTATRQIKQIETNKIISDTQPKAPVLLIPGFGGSKLEAKLTDFKSKHWYCHSNKDWFLLWVSLDMFVPVVADCSMEYISLAWDGKSPQSQEGTEFRVVSGVDGVVYLDPTIHFENYYLNMVNELKKEGYQENLDLFAAPYDFRLSPKNLTLYFNQLKNLVEYSYKIDKKKVTLVCHSMGCKMTTFFLTQQTQEWKDTNIEQLIAIAPAIGGAFEGLRSVLFGNNFGDDLMTNKDFQSLAISWPGIYFNIPYDTKLWTIPIAVSDNKKYYSTNQDYHQLFTDLGLPEKSHQILDYVWDDNQNIKNPNVKLRILYGYGSKTHYQVVFKDKTLNDSVEYVDTSGDGVLLEELVLNYCKGWTDNESASCQGFKGVTHQDLVSNKDVISSVMDLIKEQ</sequence>
<keyword evidence="1" id="KW-0732">Signal</keyword>
<dbReference type="EMBL" id="JANTQA010000023">
    <property type="protein sequence ID" value="KAJ3445847.1"/>
    <property type="molecule type" value="Genomic_DNA"/>
</dbReference>
<comment type="caution">
    <text evidence="2">The sequence shown here is derived from an EMBL/GenBank/DDBJ whole genome shotgun (WGS) entry which is preliminary data.</text>
</comment>
<dbReference type="Pfam" id="PF02450">
    <property type="entry name" value="LCAT"/>
    <property type="match status" value="1"/>
</dbReference>
<gene>
    <name evidence="2" type="ORF">M0812_11734</name>
</gene>
<dbReference type="GO" id="GO:0008374">
    <property type="term" value="F:O-acyltransferase activity"/>
    <property type="evidence" value="ECO:0007669"/>
    <property type="project" value="InterPro"/>
</dbReference>
<evidence type="ECO:0000256" key="1">
    <source>
        <dbReference type="SAM" id="SignalP"/>
    </source>
</evidence>
<proteinExistence type="predicted"/>
<feature type="signal peptide" evidence="1">
    <location>
        <begin position="1"/>
        <end position="27"/>
    </location>
</feature>
<evidence type="ECO:0000313" key="3">
    <source>
        <dbReference type="Proteomes" id="UP001146793"/>
    </source>
</evidence>
<keyword evidence="2" id="KW-0012">Acyltransferase</keyword>
<evidence type="ECO:0000313" key="2">
    <source>
        <dbReference type="EMBL" id="KAJ3445847.1"/>
    </source>
</evidence>
<dbReference type="PANTHER" id="PTHR11440">
    <property type="entry name" value="LECITHIN-CHOLESTEROL ACYLTRANSFERASE-RELATED"/>
    <property type="match status" value="1"/>
</dbReference>
<dbReference type="InterPro" id="IPR003386">
    <property type="entry name" value="LACT/PDAT_acylTrfase"/>
</dbReference>
<feature type="chain" id="PRO_5043989656" evidence="1">
    <location>
        <begin position="28"/>
        <end position="417"/>
    </location>
</feature>
<organism evidence="2 3">
    <name type="scientific">Anaeramoeba flamelloides</name>
    <dbReference type="NCBI Taxonomy" id="1746091"/>
    <lineage>
        <taxon>Eukaryota</taxon>
        <taxon>Metamonada</taxon>
        <taxon>Anaeramoebidae</taxon>
        <taxon>Anaeramoeba</taxon>
    </lineage>
</organism>